<dbReference type="Pfam" id="PF07722">
    <property type="entry name" value="Peptidase_C26"/>
    <property type="match status" value="1"/>
</dbReference>
<dbReference type="Gene3D" id="3.40.50.880">
    <property type="match status" value="1"/>
</dbReference>
<dbReference type="GO" id="GO:0006598">
    <property type="term" value="P:polyamine catabolic process"/>
    <property type="evidence" value="ECO:0007669"/>
    <property type="project" value="TreeGrafter"/>
</dbReference>
<dbReference type="RefSeq" id="WP_132383273.1">
    <property type="nucleotide sequence ID" value="NZ_DAIPCY010000019.1"/>
</dbReference>
<reference evidence="1 2" key="1">
    <citation type="submission" date="2019-03" db="EMBL/GenBank/DDBJ databases">
        <title>Genomic Encyclopedia of Type Strains, Phase IV (KMG-IV): sequencing the most valuable type-strain genomes for metagenomic binning, comparative biology and taxonomic classification.</title>
        <authorList>
            <person name="Goeker M."/>
        </authorList>
    </citation>
    <scope>NUCLEOTIDE SEQUENCE [LARGE SCALE GENOMIC DNA]</scope>
    <source>
        <strain evidence="1 2">DSM 29489</strain>
    </source>
</reference>
<comment type="caution">
    <text evidence="1">The sequence shown here is derived from an EMBL/GenBank/DDBJ whole genome shotgun (WGS) entry which is preliminary data.</text>
</comment>
<dbReference type="Proteomes" id="UP000295726">
    <property type="component" value="Unassembled WGS sequence"/>
</dbReference>
<dbReference type="OrthoDB" id="9813383at2"/>
<evidence type="ECO:0000313" key="1">
    <source>
        <dbReference type="EMBL" id="TCS75611.1"/>
    </source>
</evidence>
<dbReference type="SUPFAM" id="SSF52317">
    <property type="entry name" value="Class I glutamine amidotransferase-like"/>
    <property type="match status" value="1"/>
</dbReference>
<dbReference type="InterPro" id="IPR029062">
    <property type="entry name" value="Class_I_gatase-like"/>
</dbReference>
<dbReference type="GO" id="GO:0005829">
    <property type="term" value="C:cytosol"/>
    <property type="evidence" value="ECO:0007669"/>
    <property type="project" value="TreeGrafter"/>
</dbReference>
<dbReference type="PANTHER" id="PTHR43235:SF1">
    <property type="entry name" value="GLUTAMINE AMIDOTRANSFERASE PB2B2.05-RELATED"/>
    <property type="match status" value="1"/>
</dbReference>
<keyword evidence="1" id="KW-0808">Transferase</keyword>
<dbReference type="GO" id="GO:0016740">
    <property type="term" value="F:transferase activity"/>
    <property type="evidence" value="ECO:0007669"/>
    <property type="project" value="UniProtKB-KW"/>
</dbReference>
<protein>
    <submittedName>
        <fullName evidence="1">Putative glutamine amidotransferase</fullName>
    </submittedName>
</protein>
<dbReference type="InterPro" id="IPR044668">
    <property type="entry name" value="PuuD-like"/>
</dbReference>
<accession>A0A4V2UR65</accession>
<name>A0A4V2UR65_9FIRM</name>
<proteinExistence type="predicted"/>
<keyword evidence="2" id="KW-1185">Reference proteome</keyword>
<dbReference type="InterPro" id="IPR011697">
    <property type="entry name" value="Peptidase_C26"/>
</dbReference>
<dbReference type="PANTHER" id="PTHR43235">
    <property type="entry name" value="GLUTAMINE AMIDOTRANSFERASE PB2B2.05-RELATED"/>
    <property type="match status" value="1"/>
</dbReference>
<dbReference type="PROSITE" id="PS51273">
    <property type="entry name" value="GATASE_TYPE_1"/>
    <property type="match status" value="1"/>
</dbReference>
<dbReference type="CDD" id="cd01745">
    <property type="entry name" value="GATase1_2"/>
    <property type="match status" value="1"/>
</dbReference>
<dbReference type="GO" id="GO:0033969">
    <property type="term" value="F:gamma-glutamyl-gamma-aminobutyrate hydrolase activity"/>
    <property type="evidence" value="ECO:0007669"/>
    <property type="project" value="TreeGrafter"/>
</dbReference>
<gene>
    <name evidence="1" type="ORF">EDD59_12836</name>
</gene>
<dbReference type="AlphaFoldDB" id="A0A4V2UR65"/>
<keyword evidence="1" id="KW-0315">Glutamine amidotransferase</keyword>
<organism evidence="1 2">
    <name type="scientific">Muricomes intestini</name>
    <dbReference type="NCBI Taxonomy" id="1796634"/>
    <lineage>
        <taxon>Bacteria</taxon>
        <taxon>Bacillati</taxon>
        <taxon>Bacillota</taxon>
        <taxon>Clostridia</taxon>
        <taxon>Lachnospirales</taxon>
        <taxon>Lachnospiraceae</taxon>
        <taxon>Muricomes</taxon>
    </lineage>
</organism>
<sequence>MRPKIGVVVCGFTDDRQFVTNTYIQSVRYSGGLPFILPVIRSDNAIQEYISFCDGFLFCGGDDITPLLFGEEPKSGIGKTDVTLDLFQLRLMRAVLSTKKPVFSICRGMQVFNVACGGTIYQDISLQPGHPLNHMQQSYSRAEVSHKICVEKNSQLCKYIGSHLKVNSFHHQTVGMLGKNLTACAHATDKTIEAVEMSSHPFAIGVQWHPECMYRSSPEMRELFSEFVLHTRLRPK</sequence>
<dbReference type="EMBL" id="SLZZ01000028">
    <property type="protein sequence ID" value="TCS75611.1"/>
    <property type="molecule type" value="Genomic_DNA"/>
</dbReference>
<evidence type="ECO:0000313" key="2">
    <source>
        <dbReference type="Proteomes" id="UP000295726"/>
    </source>
</evidence>